<proteinExistence type="predicted"/>
<keyword evidence="1" id="KW-1185">Reference proteome</keyword>
<name>A0A1I7XJM0_HETBA</name>
<sequence length="85" mass="9750">MNLDFSGPKLWIMRAGNRLISQIEQNDSGAIYMLSSIMTACALIETRETTVCFDEVVNKQTASPAKQFNAYTHRRKSSHWPWWVA</sequence>
<dbReference type="WBParaSite" id="Hba_17961">
    <property type="protein sequence ID" value="Hba_17961"/>
    <property type="gene ID" value="Hba_17961"/>
</dbReference>
<organism evidence="1 2">
    <name type="scientific">Heterorhabditis bacteriophora</name>
    <name type="common">Entomopathogenic nematode worm</name>
    <dbReference type="NCBI Taxonomy" id="37862"/>
    <lineage>
        <taxon>Eukaryota</taxon>
        <taxon>Metazoa</taxon>
        <taxon>Ecdysozoa</taxon>
        <taxon>Nematoda</taxon>
        <taxon>Chromadorea</taxon>
        <taxon>Rhabditida</taxon>
        <taxon>Rhabditina</taxon>
        <taxon>Rhabditomorpha</taxon>
        <taxon>Strongyloidea</taxon>
        <taxon>Heterorhabditidae</taxon>
        <taxon>Heterorhabditis</taxon>
    </lineage>
</organism>
<reference evidence="2" key="1">
    <citation type="submission" date="2016-11" db="UniProtKB">
        <authorList>
            <consortium name="WormBaseParasite"/>
        </authorList>
    </citation>
    <scope>IDENTIFICATION</scope>
</reference>
<accession>A0A1I7XJM0</accession>
<evidence type="ECO:0000313" key="1">
    <source>
        <dbReference type="Proteomes" id="UP000095283"/>
    </source>
</evidence>
<evidence type="ECO:0000313" key="2">
    <source>
        <dbReference type="WBParaSite" id="Hba_17961"/>
    </source>
</evidence>
<dbReference type="Proteomes" id="UP000095283">
    <property type="component" value="Unplaced"/>
</dbReference>
<dbReference type="AlphaFoldDB" id="A0A1I7XJM0"/>
<protein>
    <submittedName>
        <fullName evidence="2">Transposase</fullName>
    </submittedName>
</protein>